<dbReference type="RefSeq" id="WP_066815733.1">
    <property type="nucleotide sequence ID" value="NZ_CP012661.1"/>
</dbReference>
<dbReference type="Pfam" id="PF01663">
    <property type="entry name" value="Phosphodiest"/>
    <property type="match status" value="1"/>
</dbReference>
<dbReference type="EMBL" id="CP012661">
    <property type="protein sequence ID" value="AMY70972.1"/>
    <property type="molecule type" value="Genomic_DNA"/>
</dbReference>
<dbReference type="STRING" id="1335048.AKL17_3749"/>
<organism evidence="1 2">
    <name type="scientific">Frigidibacter mobilis</name>
    <dbReference type="NCBI Taxonomy" id="1335048"/>
    <lineage>
        <taxon>Bacteria</taxon>
        <taxon>Pseudomonadati</taxon>
        <taxon>Pseudomonadota</taxon>
        <taxon>Alphaproteobacteria</taxon>
        <taxon>Rhodobacterales</taxon>
        <taxon>Paracoccaceae</taxon>
        <taxon>Frigidibacter</taxon>
    </lineage>
</organism>
<reference evidence="1 2" key="1">
    <citation type="submission" date="2015-09" db="EMBL/GenBank/DDBJ databases">
        <title>Complete genome sequence of Defluviimonas alba cai42t isolated from an oilfield in Xinjiang.</title>
        <authorList>
            <person name="Geng S."/>
            <person name="Pan X."/>
            <person name="Wu X."/>
        </authorList>
    </citation>
    <scope>NUCLEOTIDE SEQUENCE [LARGE SCALE GENOMIC DNA]</scope>
    <source>
        <strain evidence="2">cai42</strain>
    </source>
</reference>
<gene>
    <name evidence="1" type="ORF">AKL17_3749</name>
</gene>
<sequence length="482" mass="49947">MTGASIDRVVVVVFDGLRPDMIAGRMPALEALGQAGTVFTGARSVFPSVTRVATSSLGSGQWPRAHGIVGNAIHLPQVVQGRALDTSAFGDLILARAAWGRVVGPQTLGEALAAAGKRMAVIHSGSAGSAFLCNPEVVAQDGHWTFSIHGQEATQTPDAVRAAEARHGALPKGGTPKHDQLAYATEMALAGALGEDGPDVVLIWLCEPDSTYHSHGLGAAETAAVMASADAGFARILEAATRGLRGERTAVMAVSDHGQITTTGHFEIEALLRADGFDARVRPEADTAIALTLGSSGEIRCLHDEAGLVPDLAAWMMAQPEIGMVFARDDLLPRVPGALPLSVVKLDHARAPSLFYVMRSDNGPDHFGLPGRGLKTGGVAVGGGMHGGLNRHEMATVLQLSLPGGPAGLRDDRPCALPDIAPTILDLLGLPTGAMAGHALRPDIAPAPAEVEVLNAARGDFHQVLQRRRGAGGWVLDHGGRA</sequence>
<dbReference type="Proteomes" id="UP000076128">
    <property type="component" value="Chromosome"/>
</dbReference>
<evidence type="ECO:0000313" key="1">
    <source>
        <dbReference type="EMBL" id="AMY70972.1"/>
    </source>
</evidence>
<dbReference type="KEGG" id="daa:AKL17_3749"/>
<proteinExistence type="predicted"/>
<keyword evidence="2" id="KW-1185">Reference proteome</keyword>
<dbReference type="SUPFAM" id="SSF53649">
    <property type="entry name" value="Alkaline phosphatase-like"/>
    <property type="match status" value="1"/>
</dbReference>
<dbReference type="InterPro" id="IPR002591">
    <property type="entry name" value="Phosphodiest/P_Trfase"/>
</dbReference>
<dbReference type="GO" id="GO:0016787">
    <property type="term" value="F:hydrolase activity"/>
    <property type="evidence" value="ECO:0007669"/>
    <property type="project" value="UniProtKB-ARBA"/>
</dbReference>
<dbReference type="PANTHER" id="PTHR10151">
    <property type="entry name" value="ECTONUCLEOTIDE PYROPHOSPHATASE/PHOSPHODIESTERASE"/>
    <property type="match status" value="1"/>
</dbReference>
<protein>
    <submittedName>
        <fullName evidence="1">Type I phosphodiesterase/nucleotide pyrophosphatase</fullName>
    </submittedName>
</protein>
<dbReference type="InterPro" id="IPR017850">
    <property type="entry name" value="Alkaline_phosphatase_core_sf"/>
</dbReference>
<evidence type="ECO:0000313" key="2">
    <source>
        <dbReference type="Proteomes" id="UP000076128"/>
    </source>
</evidence>
<dbReference type="PATRIC" id="fig|1335048.3.peg.3888"/>
<dbReference type="Gene3D" id="3.40.720.10">
    <property type="entry name" value="Alkaline Phosphatase, subunit A"/>
    <property type="match status" value="2"/>
</dbReference>
<dbReference type="OrthoDB" id="9779418at2"/>
<accession>A0A159Z6J0</accession>
<name>A0A159Z6J0_9RHOB</name>
<dbReference type="PANTHER" id="PTHR10151:SF120">
    <property type="entry name" value="BIS(5'-ADENOSYL)-TRIPHOSPHATASE"/>
    <property type="match status" value="1"/>
</dbReference>
<dbReference type="AlphaFoldDB" id="A0A159Z6J0"/>